<dbReference type="PANTHER" id="PTHR12959">
    <property type="entry name" value="GPI TRANSAMIDASE COMPONENT PIG-T-RELATED"/>
    <property type="match status" value="1"/>
</dbReference>
<evidence type="ECO:0008006" key="5">
    <source>
        <dbReference type="Google" id="ProtNLM"/>
    </source>
</evidence>
<dbReference type="FunCoup" id="A0A7R8V0Y4">
    <property type="interactions" value="1309"/>
</dbReference>
<keyword evidence="2" id="KW-0732">Signal</keyword>
<feature type="signal peptide" evidence="2">
    <location>
        <begin position="1"/>
        <end position="21"/>
    </location>
</feature>
<dbReference type="GO" id="GO:0016255">
    <property type="term" value="P:attachment of GPI anchor to protein"/>
    <property type="evidence" value="ECO:0007669"/>
    <property type="project" value="InterPro"/>
</dbReference>
<dbReference type="OrthoDB" id="331263at2759"/>
<gene>
    <name evidence="3" type="ORF">HERILL_LOCUS13237</name>
</gene>
<reference evidence="3 4" key="1">
    <citation type="submission" date="2020-11" db="EMBL/GenBank/DDBJ databases">
        <authorList>
            <person name="Wallbank WR R."/>
            <person name="Pardo Diaz C."/>
            <person name="Kozak K."/>
            <person name="Martin S."/>
            <person name="Jiggins C."/>
            <person name="Moest M."/>
            <person name="Warren A I."/>
            <person name="Generalovic N T."/>
            <person name="Byers J.R.P. K."/>
            <person name="Montejo-Kovacevich G."/>
            <person name="Yen C E."/>
        </authorList>
    </citation>
    <scope>NUCLEOTIDE SEQUENCE [LARGE SCALE GENOMIC DNA]</scope>
</reference>
<keyword evidence="4" id="KW-1185">Reference proteome</keyword>
<dbReference type="Proteomes" id="UP000594454">
    <property type="component" value="Chromosome 5"/>
</dbReference>
<evidence type="ECO:0000313" key="3">
    <source>
        <dbReference type="EMBL" id="CAD7090776.1"/>
    </source>
</evidence>
<dbReference type="Pfam" id="PF04113">
    <property type="entry name" value="Gpi16"/>
    <property type="match status" value="2"/>
</dbReference>
<evidence type="ECO:0000256" key="1">
    <source>
        <dbReference type="SAM" id="MobiDB-lite"/>
    </source>
</evidence>
<dbReference type="InParanoid" id="A0A7R8V0Y4"/>
<organism evidence="3 4">
    <name type="scientific">Hermetia illucens</name>
    <name type="common">Black soldier fly</name>
    <dbReference type="NCBI Taxonomy" id="343691"/>
    <lineage>
        <taxon>Eukaryota</taxon>
        <taxon>Metazoa</taxon>
        <taxon>Ecdysozoa</taxon>
        <taxon>Arthropoda</taxon>
        <taxon>Hexapoda</taxon>
        <taxon>Insecta</taxon>
        <taxon>Pterygota</taxon>
        <taxon>Neoptera</taxon>
        <taxon>Endopterygota</taxon>
        <taxon>Diptera</taxon>
        <taxon>Brachycera</taxon>
        <taxon>Stratiomyomorpha</taxon>
        <taxon>Stratiomyidae</taxon>
        <taxon>Hermetiinae</taxon>
        <taxon>Hermetia</taxon>
    </lineage>
</organism>
<accession>A0A7R8V0Y4</accession>
<dbReference type="AlphaFoldDB" id="A0A7R8V0Y4"/>
<dbReference type="GO" id="GO:0042765">
    <property type="term" value="C:GPI-anchor transamidase complex"/>
    <property type="evidence" value="ECO:0007669"/>
    <property type="project" value="InterPro"/>
</dbReference>
<sequence length="593" mass="67170">MDFKCATAFYILFWTAVITSANHNEEFHEELYVKPLPNGQINTFFQFTTRWKLEAGQNLDHTRLMPRTIAEILNIFDVKELHISLTQGLWRYETWGYPVVDSSPGAEMWAWFNGNLTRAQVDSQWKKLTSTLSGVLCASLNFIDMTNTVEPKYGFRPQFGTSKTNSEANGHIRYATLPREIVCTENLTPWKKLLPCNSRIGFSSLLTSGHVHNTFYHSLAVHLRTLCDDEIKENCIIELRETANIVYDQKLLGGSDFSLRKMFGQGLNGACSLADTSIIYVDVTNDRYTLTPEPKEVITSTRGGVTTLFAVYNVKEESNDKLFNIAWVAKERKNSVPIISPPPLVAHRYILNHGQERGKVVTEITNSHWGPLNVVVQENIPWYVPVYLHTLTATVNKERITPKLVHYIPGEQRERPYHLEVALTVPAKSVVRLSIDFDFIFLKWLEYPPDANHGHYLGSAVISTVLPNTKNYTGIPVDGYLFAHSFNASRPGYFLQIRTESLILTLPTPDFSMPYNVICLACTVVALAFGPIHSVATKKIVIESRETSHSILSKLKRKLFGKKTKEEDVAEEKEVAEEKTEDAGTDLEKESEC</sequence>
<dbReference type="OMA" id="NHGHYIG"/>
<feature type="region of interest" description="Disordered" evidence="1">
    <location>
        <begin position="562"/>
        <end position="593"/>
    </location>
</feature>
<feature type="compositionally biased region" description="Basic and acidic residues" evidence="1">
    <location>
        <begin position="563"/>
        <end position="593"/>
    </location>
</feature>
<dbReference type="PANTHER" id="PTHR12959:SF11">
    <property type="entry name" value="GPI TRANSAMIDASE COMPONENT PIG-T"/>
    <property type="match status" value="1"/>
</dbReference>
<feature type="chain" id="PRO_5030910818" description="GPI transamidase component PIG-T" evidence="2">
    <location>
        <begin position="22"/>
        <end position="593"/>
    </location>
</feature>
<evidence type="ECO:0000256" key="2">
    <source>
        <dbReference type="SAM" id="SignalP"/>
    </source>
</evidence>
<dbReference type="EMBL" id="LR899013">
    <property type="protein sequence ID" value="CAD7090776.1"/>
    <property type="molecule type" value="Genomic_DNA"/>
</dbReference>
<evidence type="ECO:0000313" key="4">
    <source>
        <dbReference type="Proteomes" id="UP000594454"/>
    </source>
</evidence>
<name>A0A7R8V0Y4_HERIL</name>
<dbReference type="InterPro" id="IPR007245">
    <property type="entry name" value="PIG-T"/>
</dbReference>
<proteinExistence type="predicted"/>
<protein>
    <recommendedName>
        <fullName evidence="5">GPI transamidase component PIG-T</fullName>
    </recommendedName>
</protein>